<dbReference type="EMBL" id="WTVH01000023">
    <property type="protein sequence ID" value="NMF94085.1"/>
    <property type="molecule type" value="Genomic_DNA"/>
</dbReference>
<evidence type="ECO:0000256" key="3">
    <source>
        <dbReference type="ARBA" id="ARBA00022475"/>
    </source>
</evidence>
<evidence type="ECO:0000256" key="9">
    <source>
        <dbReference type="ARBA" id="ARBA00025772"/>
    </source>
</evidence>
<gene>
    <name evidence="12" type="ORF">GO608_12185</name>
</gene>
<evidence type="ECO:0000256" key="10">
    <source>
        <dbReference type="ARBA" id="ARBA00030775"/>
    </source>
</evidence>
<accession>A0ABX1N4B4</accession>
<evidence type="ECO:0000256" key="5">
    <source>
        <dbReference type="ARBA" id="ARBA00022519"/>
    </source>
</evidence>
<dbReference type="NCBIfam" id="TIGR02532">
    <property type="entry name" value="IV_pilin_GFxxxE"/>
    <property type="match status" value="1"/>
</dbReference>
<evidence type="ECO:0000256" key="1">
    <source>
        <dbReference type="ARBA" id="ARBA00004377"/>
    </source>
</evidence>
<evidence type="ECO:0000256" key="7">
    <source>
        <dbReference type="ARBA" id="ARBA00022989"/>
    </source>
</evidence>
<keyword evidence="3" id="KW-1003">Cell membrane</keyword>
<feature type="domain" description="General secretion pathway GspH" evidence="11">
    <location>
        <begin position="44"/>
        <end position="137"/>
    </location>
</feature>
<evidence type="ECO:0000259" key="11">
    <source>
        <dbReference type="Pfam" id="PF12019"/>
    </source>
</evidence>
<sequence>MRWRQCGFTLIELIVALSIGVLALSAAPFAVSRAYETMEYRATVKQVLAGIKLARVEALRSGQSTAFNVDLDARRFGIEGHLDSELPERLTMRLIVADVEIDQSRGGIRFYPDGGATGGTLEILRPSGDGVRITVDWLLGRLSQQAIAI</sequence>
<comment type="subcellular location">
    <subcellularLocation>
        <location evidence="1">Cell inner membrane</location>
        <topology evidence="1">Single-pass membrane protein</topology>
    </subcellularLocation>
</comment>
<comment type="caution">
    <text evidence="12">The sequence shown here is derived from an EMBL/GenBank/DDBJ whole genome shotgun (WGS) entry which is preliminary data.</text>
</comment>
<protein>
    <recommendedName>
        <fullName evidence="2">Type II secretion system protein H</fullName>
    </recommendedName>
    <alternativeName>
        <fullName evidence="10">General secretion pathway protein H</fullName>
    </alternativeName>
</protein>
<dbReference type="Pfam" id="PF07963">
    <property type="entry name" value="N_methyl"/>
    <property type="match status" value="1"/>
</dbReference>
<keyword evidence="5" id="KW-0997">Cell inner membrane</keyword>
<evidence type="ECO:0000256" key="2">
    <source>
        <dbReference type="ARBA" id="ARBA00021549"/>
    </source>
</evidence>
<dbReference type="Proteomes" id="UP000601990">
    <property type="component" value="Unassembled WGS sequence"/>
</dbReference>
<dbReference type="InterPro" id="IPR045584">
    <property type="entry name" value="Pilin-like"/>
</dbReference>
<proteinExistence type="inferred from homology"/>
<keyword evidence="13" id="KW-1185">Reference proteome</keyword>
<name>A0ABX1N4B4_9RHOO</name>
<keyword evidence="6" id="KW-0812">Transmembrane</keyword>
<comment type="similarity">
    <text evidence="9">Belongs to the GSP H family.</text>
</comment>
<keyword evidence="8" id="KW-0472">Membrane</keyword>
<evidence type="ECO:0000256" key="4">
    <source>
        <dbReference type="ARBA" id="ARBA00022481"/>
    </source>
</evidence>
<evidence type="ECO:0000256" key="6">
    <source>
        <dbReference type="ARBA" id="ARBA00022692"/>
    </source>
</evidence>
<reference evidence="12" key="1">
    <citation type="submission" date="2019-12" db="EMBL/GenBank/DDBJ databases">
        <title>Comparative genomics gives insights into the taxonomy of the Azoarcus-Aromatoleum group and reveals separate origins of nif in the plant-associated Azoarcus and non-plant-associated Aromatoleum sub-groups.</title>
        <authorList>
            <person name="Lafos M."/>
            <person name="Maluk M."/>
            <person name="Batista M."/>
            <person name="Junghare M."/>
            <person name="Carmona M."/>
            <person name="Faoro H."/>
            <person name="Cruz L.M."/>
            <person name="Battistoni F."/>
            <person name="De Souza E."/>
            <person name="Pedrosa F."/>
            <person name="Chen W.-M."/>
            <person name="Poole P.S."/>
            <person name="Dixon R.A."/>
            <person name="James E.K."/>
        </authorList>
    </citation>
    <scope>NUCLEOTIDE SEQUENCE</scope>
    <source>
        <strain evidence="12">U120</strain>
    </source>
</reference>
<evidence type="ECO:0000256" key="8">
    <source>
        <dbReference type="ARBA" id="ARBA00023136"/>
    </source>
</evidence>
<keyword evidence="4" id="KW-0488">Methylation</keyword>
<dbReference type="InterPro" id="IPR022346">
    <property type="entry name" value="T2SS_GspH"/>
</dbReference>
<keyword evidence="7" id="KW-1133">Transmembrane helix</keyword>
<evidence type="ECO:0000313" key="13">
    <source>
        <dbReference type="Proteomes" id="UP000601990"/>
    </source>
</evidence>
<organism evidence="12 13">
    <name type="scientific">Aromatoleum buckelii</name>
    <dbReference type="NCBI Taxonomy" id="200254"/>
    <lineage>
        <taxon>Bacteria</taxon>
        <taxon>Pseudomonadati</taxon>
        <taxon>Pseudomonadota</taxon>
        <taxon>Betaproteobacteria</taxon>
        <taxon>Rhodocyclales</taxon>
        <taxon>Rhodocyclaceae</taxon>
        <taxon>Aromatoleum</taxon>
    </lineage>
</organism>
<dbReference type="InterPro" id="IPR012902">
    <property type="entry name" value="N_methyl_site"/>
</dbReference>
<dbReference type="SUPFAM" id="SSF54523">
    <property type="entry name" value="Pili subunits"/>
    <property type="match status" value="1"/>
</dbReference>
<evidence type="ECO:0000313" key="12">
    <source>
        <dbReference type="EMBL" id="NMF94085.1"/>
    </source>
</evidence>
<dbReference type="Pfam" id="PF12019">
    <property type="entry name" value="GspH"/>
    <property type="match status" value="1"/>
</dbReference>